<evidence type="ECO:0000256" key="1">
    <source>
        <dbReference type="ARBA" id="ARBA00008725"/>
    </source>
</evidence>
<dbReference type="PANTHER" id="PTHR42996">
    <property type="entry name" value="PHOSPHATE-BINDING PROTEIN PSTS"/>
    <property type="match status" value="1"/>
</dbReference>
<dbReference type="CDD" id="cd13565">
    <property type="entry name" value="PBP2_PstS"/>
    <property type="match status" value="1"/>
</dbReference>
<evidence type="ECO:0000256" key="3">
    <source>
        <dbReference type="ARBA" id="ARBA00022592"/>
    </source>
</evidence>
<dbReference type="Gene3D" id="3.40.190.10">
    <property type="entry name" value="Periplasmic binding protein-like II"/>
    <property type="match status" value="2"/>
</dbReference>
<dbReference type="Pfam" id="PF12849">
    <property type="entry name" value="PBP_like_2"/>
    <property type="match status" value="1"/>
</dbReference>
<sequence>MREVMRYLTILSRASAWRRVMSATLAGVVVFSLAACGDNVPNASLTQTSWSQENLTQLSGEFAGAGASSQKSAVDAWIVGYSAAQKNVTISYDPSGSGAGVNTFLTGALSWAGTDAPLSDAQVKSSREVCASGTAFDMPTYVSPIALTYNLSQYGLNDAHIQLSAQTIAKIFQGIVAYWDDVTIKTENPQIASKLPHIEITPVWRSDKSGTTKTFQTYLHAAAPTIWRSEPSETWPNTIGQGAKGTPGVVMTTQQAQGTIGYADFSQVGELGTVSVKVGDSYVAPSPAATAKLIAAASLKTGLVGKNRFVLDIDYATTSQGVYPIALVSYDVACQTYASKRTAEFVKQWLTYILSDAGQKIAQDNAGSAQLPARLRTRMMHTVNSITAKEAQ</sequence>
<comment type="caution">
    <text evidence="6">The sequence shown here is derived from an EMBL/GenBank/DDBJ whole genome shotgun (WGS) entry which is preliminary data.</text>
</comment>
<dbReference type="SUPFAM" id="SSF53850">
    <property type="entry name" value="Periplasmic binding protein-like II"/>
    <property type="match status" value="1"/>
</dbReference>
<comment type="similarity">
    <text evidence="1 4">Belongs to the PstS family.</text>
</comment>
<dbReference type="PIRSF" id="PIRSF002756">
    <property type="entry name" value="PstS"/>
    <property type="match status" value="1"/>
</dbReference>
<dbReference type="InterPro" id="IPR050962">
    <property type="entry name" value="Phosphate-bind_PstS"/>
</dbReference>
<feature type="domain" description="PBP" evidence="5">
    <location>
        <begin position="56"/>
        <end position="356"/>
    </location>
</feature>
<evidence type="ECO:0000313" key="7">
    <source>
        <dbReference type="Proteomes" id="UP001597036"/>
    </source>
</evidence>
<evidence type="ECO:0000313" key="6">
    <source>
        <dbReference type="EMBL" id="MFD0705669.1"/>
    </source>
</evidence>
<accession>A0ABW2Y633</accession>
<keyword evidence="2 4" id="KW-0813">Transport</keyword>
<evidence type="ECO:0000259" key="5">
    <source>
        <dbReference type="Pfam" id="PF12849"/>
    </source>
</evidence>
<organism evidence="6 7">
    <name type="scientific">Alloscardovia venturai</name>
    <dbReference type="NCBI Taxonomy" id="1769421"/>
    <lineage>
        <taxon>Bacteria</taxon>
        <taxon>Bacillati</taxon>
        <taxon>Actinomycetota</taxon>
        <taxon>Actinomycetes</taxon>
        <taxon>Bifidobacteriales</taxon>
        <taxon>Bifidobacteriaceae</taxon>
        <taxon>Alloscardovia</taxon>
    </lineage>
</organism>
<dbReference type="Proteomes" id="UP001597036">
    <property type="component" value="Unassembled WGS sequence"/>
</dbReference>
<dbReference type="InterPro" id="IPR005673">
    <property type="entry name" value="ABC_phos-bd_PstS"/>
</dbReference>
<dbReference type="PANTHER" id="PTHR42996:SF1">
    <property type="entry name" value="PHOSPHATE-BINDING PROTEIN PSTS"/>
    <property type="match status" value="1"/>
</dbReference>
<evidence type="ECO:0000256" key="4">
    <source>
        <dbReference type="PIRNR" id="PIRNR002756"/>
    </source>
</evidence>
<keyword evidence="3 4" id="KW-0592">Phosphate transport</keyword>
<dbReference type="EMBL" id="JBHTHQ010000026">
    <property type="protein sequence ID" value="MFD0705669.1"/>
    <property type="molecule type" value="Genomic_DNA"/>
</dbReference>
<gene>
    <name evidence="6" type="ORF">ACFQY8_07930</name>
</gene>
<keyword evidence="7" id="KW-1185">Reference proteome</keyword>
<dbReference type="InterPro" id="IPR024370">
    <property type="entry name" value="PBP_domain"/>
</dbReference>
<evidence type="ECO:0000256" key="2">
    <source>
        <dbReference type="ARBA" id="ARBA00022448"/>
    </source>
</evidence>
<name>A0ABW2Y633_9BIFI</name>
<reference evidence="7" key="1">
    <citation type="journal article" date="2019" name="Int. J. Syst. Evol. Microbiol.">
        <title>The Global Catalogue of Microorganisms (GCM) 10K type strain sequencing project: providing services to taxonomists for standard genome sequencing and annotation.</title>
        <authorList>
            <consortium name="The Broad Institute Genomics Platform"/>
            <consortium name="The Broad Institute Genome Sequencing Center for Infectious Disease"/>
            <person name="Wu L."/>
            <person name="Ma J."/>
        </authorList>
    </citation>
    <scope>NUCLEOTIDE SEQUENCE [LARGE SCALE GENOMIC DNA]</scope>
    <source>
        <strain evidence="7">CCM 8604</strain>
    </source>
</reference>
<dbReference type="RefSeq" id="WP_377939443.1">
    <property type="nucleotide sequence ID" value="NZ_JBHTHQ010000026.1"/>
</dbReference>
<proteinExistence type="inferred from homology"/>
<protein>
    <recommendedName>
        <fullName evidence="4">Phosphate-binding protein</fullName>
    </recommendedName>
</protein>